<gene>
    <name evidence="9" type="ORF">C8D99_11461</name>
</gene>
<reference evidence="9 10" key="1">
    <citation type="submission" date="2019-03" db="EMBL/GenBank/DDBJ databases">
        <title>Genomic Encyclopedia of Type Strains, Phase IV (KMG-IV): sequencing the most valuable type-strain genomes for metagenomic binning, comparative biology and taxonomic classification.</title>
        <authorList>
            <person name="Goeker M."/>
        </authorList>
    </citation>
    <scope>NUCLEOTIDE SEQUENCE [LARGE SCALE GENOMIC DNA]</scope>
    <source>
        <strain evidence="9 10">DSM 25964</strain>
    </source>
</reference>
<sequence length="262" mass="27981">MLRSLWTSASGMIAQQTNLDVTTNNLANVNTAGFKRKRADFADLLYQINREPGAPVEPASMVPNGVQVGLGTRVVGTSRYMGQGNLQVTDQPLDVTIEGDGFFRVLLPNGEIAYTRAGNWNVDADGQVVNEDGLLLEPAIVIPEDATEIMISPEGLVTARIAGQEEAEEIGQIELTRFVNPGGLRAMGKNLFLESPASGAPIEGLPGADGLGQLHQGVLEMSNVQVVDEMVSLIIAQRAYEANSKGVQTADELLRIANGLKR</sequence>
<dbReference type="Proteomes" id="UP000295066">
    <property type="component" value="Unassembled WGS sequence"/>
</dbReference>
<comment type="subunit">
    <text evidence="3">The basal body constitutes a major portion of the flagellar organelle and consists of four rings (L,P,S, and M) mounted on a central rod. The rod consists of about 26 subunits of FlgG in the distal portion, and FlgB, FlgC and FlgF are thought to build up the proximal portion of the rod with about 6 subunits each.</text>
</comment>
<dbReference type="PANTHER" id="PTHR30435:SF19">
    <property type="entry name" value="FLAGELLAR BASAL-BODY ROD PROTEIN FLGG"/>
    <property type="match status" value="1"/>
</dbReference>
<dbReference type="RefSeq" id="WP_133958088.1">
    <property type="nucleotide sequence ID" value="NZ_SORI01000014.1"/>
</dbReference>
<evidence type="ECO:0000259" key="6">
    <source>
        <dbReference type="Pfam" id="PF00460"/>
    </source>
</evidence>
<protein>
    <recommendedName>
        <fullName evidence="2 4">Flagellar basal-body rod protein FlgG</fullName>
    </recommendedName>
</protein>
<evidence type="ECO:0000313" key="10">
    <source>
        <dbReference type="Proteomes" id="UP000295066"/>
    </source>
</evidence>
<dbReference type="InterPro" id="IPR020013">
    <property type="entry name" value="Flagellar_FlgE/F/G"/>
</dbReference>
<dbReference type="InterPro" id="IPR010930">
    <property type="entry name" value="Flg_bb/hook_C_dom"/>
</dbReference>
<accession>A0A4R8M6H7</accession>
<dbReference type="NCBIfam" id="TIGR03506">
    <property type="entry name" value="FlgEFG_subfam"/>
    <property type="match status" value="2"/>
</dbReference>
<dbReference type="NCBIfam" id="TIGR02488">
    <property type="entry name" value="flgG_G_neg"/>
    <property type="match status" value="1"/>
</dbReference>
<evidence type="ECO:0000259" key="7">
    <source>
        <dbReference type="Pfam" id="PF06429"/>
    </source>
</evidence>
<evidence type="ECO:0000256" key="2">
    <source>
        <dbReference type="ARBA" id="ARBA00017948"/>
    </source>
</evidence>
<dbReference type="OrthoDB" id="9804559at2"/>
<dbReference type="GO" id="GO:0009426">
    <property type="term" value="C:bacterial-type flagellum basal body, distal rod"/>
    <property type="evidence" value="ECO:0007669"/>
    <property type="project" value="UniProtKB-UniRule"/>
</dbReference>
<comment type="subcellular location">
    <subcellularLocation>
        <location evidence="5">Bacterial flagellum basal body</location>
    </subcellularLocation>
</comment>
<evidence type="ECO:0000256" key="4">
    <source>
        <dbReference type="NCBIfam" id="TIGR02488"/>
    </source>
</evidence>
<dbReference type="PROSITE" id="PS00588">
    <property type="entry name" value="FLAGELLA_BB_ROD"/>
    <property type="match status" value="1"/>
</dbReference>
<keyword evidence="9" id="KW-0969">Cilium</keyword>
<dbReference type="SUPFAM" id="SSF117143">
    <property type="entry name" value="Flagellar hook protein flgE"/>
    <property type="match status" value="1"/>
</dbReference>
<evidence type="ECO:0000259" key="8">
    <source>
        <dbReference type="Pfam" id="PF22692"/>
    </source>
</evidence>
<keyword evidence="5" id="KW-0975">Bacterial flagellum</keyword>
<evidence type="ECO:0000256" key="1">
    <source>
        <dbReference type="ARBA" id="ARBA00009677"/>
    </source>
</evidence>
<dbReference type="AlphaFoldDB" id="A0A4R8M6H7"/>
<dbReference type="InterPro" id="IPR053967">
    <property type="entry name" value="LlgE_F_G-like_D1"/>
</dbReference>
<organism evidence="9 10">
    <name type="scientific">Aminivibrio pyruvatiphilus</name>
    <dbReference type="NCBI Taxonomy" id="1005740"/>
    <lineage>
        <taxon>Bacteria</taxon>
        <taxon>Thermotogati</taxon>
        <taxon>Synergistota</taxon>
        <taxon>Synergistia</taxon>
        <taxon>Synergistales</taxon>
        <taxon>Aminobacteriaceae</taxon>
        <taxon>Aminivibrio</taxon>
    </lineage>
</organism>
<dbReference type="Pfam" id="PF22692">
    <property type="entry name" value="LlgE_F_G_D1"/>
    <property type="match status" value="1"/>
</dbReference>
<comment type="similarity">
    <text evidence="1 5">Belongs to the flagella basal body rod proteins family.</text>
</comment>
<dbReference type="Pfam" id="PF00460">
    <property type="entry name" value="Flg_bb_rod"/>
    <property type="match status" value="1"/>
</dbReference>
<dbReference type="InterPro" id="IPR012834">
    <property type="entry name" value="FlgG_G_neg"/>
</dbReference>
<dbReference type="PANTHER" id="PTHR30435">
    <property type="entry name" value="FLAGELLAR PROTEIN"/>
    <property type="match status" value="1"/>
</dbReference>
<dbReference type="InterPro" id="IPR001444">
    <property type="entry name" value="Flag_bb_rod_N"/>
</dbReference>
<evidence type="ECO:0000313" key="9">
    <source>
        <dbReference type="EMBL" id="TDY58369.1"/>
    </source>
</evidence>
<name>A0A4R8M6H7_9BACT</name>
<keyword evidence="10" id="KW-1185">Reference proteome</keyword>
<dbReference type="GO" id="GO:0071978">
    <property type="term" value="P:bacterial-type flagellum-dependent swarming motility"/>
    <property type="evidence" value="ECO:0007669"/>
    <property type="project" value="TreeGrafter"/>
</dbReference>
<keyword evidence="9" id="KW-0966">Cell projection</keyword>
<feature type="domain" description="Flagellar basal body rod protein N-terminal" evidence="6">
    <location>
        <begin position="7"/>
        <end position="35"/>
    </location>
</feature>
<dbReference type="Pfam" id="PF06429">
    <property type="entry name" value="Flg_bbr_C"/>
    <property type="match status" value="1"/>
</dbReference>
<feature type="domain" description="Flagellar basal-body/hook protein C-terminal" evidence="7">
    <location>
        <begin position="216"/>
        <end position="260"/>
    </location>
</feature>
<dbReference type="EMBL" id="SORI01000014">
    <property type="protein sequence ID" value="TDY58369.1"/>
    <property type="molecule type" value="Genomic_DNA"/>
</dbReference>
<dbReference type="InterPro" id="IPR019776">
    <property type="entry name" value="Flagellar_basal_body_rod_CS"/>
</dbReference>
<comment type="caution">
    <text evidence="9">The sequence shown here is derived from an EMBL/GenBank/DDBJ whole genome shotgun (WGS) entry which is preliminary data.</text>
</comment>
<evidence type="ECO:0000256" key="3">
    <source>
        <dbReference type="ARBA" id="ARBA00025933"/>
    </source>
</evidence>
<dbReference type="InterPro" id="IPR037925">
    <property type="entry name" value="FlgE/F/G-like"/>
</dbReference>
<proteinExistence type="inferred from homology"/>
<keyword evidence="9" id="KW-0282">Flagellum</keyword>
<evidence type="ECO:0000256" key="5">
    <source>
        <dbReference type="RuleBase" id="RU362116"/>
    </source>
</evidence>
<feature type="domain" description="Flagellar hook protein FlgE/F/G-like D1" evidence="8">
    <location>
        <begin position="97"/>
        <end position="159"/>
    </location>
</feature>